<organism evidence="1 2">
    <name type="scientific">Rubroshorea leprosula</name>
    <dbReference type="NCBI Taxonomy" id="152421"/>
    <lineage>
        <taxon>Eukaryota</taxon>
        <taxon>Viridiplantae</taxon>
        <taxon>Streptophyta</taxon>
        <taxon>Embryophyta</taxon>
        <taxon>Tracheophyta</taxon>
        <taxon>Spermatophyta</taxon>
        <taxon>Magnoliopsida</taxon>
        <taxon>eudicotyledons</taxon>
        <taxon>Gunneridae</taxon>
        <taxon>Pentapetalae</taxon>
        <taxon>rosids</taxon>
        <taxon>malvids</taxon>
        <taxon>Malvales</taxon>
        <taxon>Dipterocarpaceae</taxon>
        <taxon>Rubroshorea</taxon>
    </lineage>
</organism>
<reference evidence="1 2" key="1">
    <citation type="journal article" date="2021" name="Commun. Biol.">
        <title>The genome of Shorea leprosula (Dipterocarpaceae) highlights the ecological relevance of drought in aseasonal tropical rainforests.</title>
        <authorList>
            <person name="Ng K.K.S."/>
            <person name="Kobayashi M.J."/>
            <person name="Fawcett J.A."/>
            <person name="Hatakeyama M."/>
            <person name="Paape T."/>
            <person name="Ng C.H."/>
            <person name="Ang C.C."/>
            <person name="Tnah L.H."/>
            <person name="Lee C.T."/>
            <person name="Nishiyama T."/>
            <person name="Sese J."/>
            <person name="O'Brien M.J."/>
            <person name="Copetti D."/>
            <person name="Mohd Noor M.I."/>
            <person name="Ong R.C."/>
            <person name="Putra M."/>
            <person name="Sireger I.Z."/>
            <person name="Indrioko S."/>
            <person name="Kosugi Y."/>
            <person name="Izuno A."/>
            <person name="Isagi Y."/>
            <person name="Lee S.L."/>
            <person name="Shimizu K.K."/>
        </authorList>
    </citation>
    <scope>NUCLEOTIDE SEQUENCE [LARGE SCALE GENOMIC DNA]</scope>
    <source>
        <strain evidence="1">214</strain>
    </source>
</reference>
<dbReference type="AlphaFoldDB" id="A0AAV5KFR9"/>
<accession>A0AAV5KFR9</accession>
<keyword evidence="2" id="KW-1185">Reference proteome</keyword>
<evidence type="ECO:0000313" key="1">
    <source>
        <dbReference type="EMBL" id="GKV23374.1"/>
    </source>
</evidence>
<dbReference type="Proteomes" id="UP001054252">
    <property type="component" value="Unassembled WGS sequence"/>
</dbReference>
<name>A0AAV5KFR9_9ROSI</name>
<protein>
    <submittedName>
        <fullName evidence="1">Uncharacterized protein</fullName>
    </submittedName>
</protein>
<evidence type="ECO:0000313" key="2">
    <source>
        <dbReference type="Proteomes" id="UP001054252"/>
    </source>
</evidence>
<sequence length="85" mass="9093">MEGDPSEFVIIAPVTPDIAEMRVDLIVKGDPKISPVVAEAMTVSPSVVNNSVLASISSKASLSKSEYAHYPSFSNGVSYNFVFTR</sequence>
<gene>
    <name evidence="1" type="ORF">SLEP1_g33109</name>
</gene>
<proteinExistence type="predicted"/>
<dbReference type="EMBL" id="BPVZ01000062">
    <property type="protein sequence ID" value="GKV23374.1"/>
    <property type="molecule type" value="Genomic_DNA"/>
</dbReference>
<comment type="caution">
    <text evidence="1">The sequence shown here is derived from an EMBL/GenBank/DDBJ whole genome shotgun (WGS) entry which is preliminary data.</text>
</comment>